<keyword evidence="1" id="KW-0489">Methyltransferase</keyword>
<dbReference type="EMBL" id="NPBY01000114">
    <property type="protein sequence ID" value="PAD71223.1"/>
    <property type="molecule type" value="Genomic_DNA"/>
</dbReference>
<dbReference type="Pfam" id="PF06962">
    <property type="entry name" value="rRNA_methylase"/>
    <property type="match status" value="1"/>
</dbReference>
<gene>
    <name evidence="1" type="ORF">CHH67_25205</name>
</gene>
<dbReference type="InterPro" id="IPR029063">
    <property type="entry name" value="SAM-dependent_MTases_sf"/>
</dbReference>
<sequence length="196" mass="21098">MGFLSVLSFAHKLVSERLQPGDIAVDATAGTGADTLFLARCIGPKGSVFAFDIQEEALQLTRQRLNKEASSEVASVSLHLQSHEDMRGSIPAPYVGKVGAIMFNLGYLPADEADKTIITQPETTIAALNGSLELLRPGGIVTIVLYPGHPGGETEARTVEQWAAAIPQHTAQSILYRNLQRPAAPYLIALERRKPI</sequence>
<organism evidence="1 2">
    <name type="scientific">Paenibacillus campinasensis</name>
    <dbReference type="NCBI Taxonomy" id="66347"/>
    <lineage>
        <taxon>Bacteria</taxon>
        <taxon>Bacillati</taxon>
        <taxon>Bacillota</taxon>
        <taxon>Bacilli</taxon>
        <taxon>Bacillales</taxon>
        <taxon>Paenibacillaceae</taxon>
        <taxon>Paenibacillus</taxon>
    </lineage>
</organism>
<reference evidence="1 2" key="1">
    <citation type="submission" date="2017-07" db="EMBL/GenBank/DDBJ databases">
        <title>Isolation and whole genome analysis of endospore-forming bacteria from heroin.</title>
        <authorList>
            <person name="Kalinowski J."/>
            <person name="Ahrens B."/>
            <person name="Al-Dilaimi A."/>
            <person name="Winkler A."/>
            <person name="Wibberg D."/>
            <person name="Schleenbecker U."/>
            <person name="Ruckert C."/>
            <person name="Wolfel R."/>
            <person name="Grass G."/>
        </authorList>
    </citation>
    <scope>NUCLEOTIDE SEQUENCE [LARGE SCALE GENOMIC DNA]</scope>
    <source>
        <strain evidence="1 2">7537-G1</strain>
    </source>
</reference>
<dbReference type="Gene3D" id="3.40.50.150">
    <property type="entry name" value="Vaccinia Virus protein VP39"/>
    <property type="match status" value="1"/>
</dbReference>
<dbReference type="GO" id="GO:0032259">
    <property type="term" value="P:methylation"/>
    <property type="evidence" value="ECO:0007669"/>
    <property type="project" value="UniProtKB-KW"/>
</dbReference>
<dbReference type="InterPro" id="IPR010719">
    <property type="entry name" value="MnmM_MeTrfase"/>
</dbReference>
<dbReference type="PANTHER" id="PTHR35276">
    <property type="entry name" value="S-ADENOSYL-L-METHIONINE-DEPENDENT METHYLTRANSFERASES SUPERFAMILY PROTEIN"/>
    <property type="match status" value="1"/>
</dbReference>
<dbReference type="GO" id="GO:0008168">
    <property type="term" value="F:methyltransferase activity"/>
    <property type="evidence" value="ECO:0007669"/>
    <property type="project" value="UniProtKB-KW"/>
</dbReference>
<dbReference type="CDD" id="cd02440">
    <property type="entry name" value="AdoMet_MTases"/>
    <property type="match status" value="1"/>
</dbReference>
<name>A0A268EDM9_9BACL</name>
<dbReference type="OrthoDB" id="9792989at2"/>
<accession>A0A268EDM9</accession>
<keyword evidence="1" id="KW-0808">Transferase</keyword>
<evidence type="ECO:0000313" key="2">
    <source>
        <dbReference type="Proteomes" id="UP000215596"/>
    </source>
</evidence>
<dbReference type="PANTHER" id="PTHR35276:SF1">
    <property type="entry name" value="TRNA (MNM(5)S(2)U34)-METHYLTRANSFERASE, CHLOROPLASTIC"/>
    <property type="match status" value="1"/>
</dbReference>
<comment type="caution">
    <text evidence="1">The sequence shown here is derived from an EMBL/GenBank/DDBJ whole genome shotgun (WGS) entry which is preliminary data.</text>
</comment>
<dbReference type="RefSeq" id="WP_095268128.1">
    <property type="nucleotide sequence ID" value="NZ_NPBY01000114.1"/>
</dbReference>
<protein>
    <submittedName>
        <fullName evidence="1">SAM-dependent methyltransferase</fullName>
    </submittedName>
</protein>
<evidence type="ECO:0000313" key="1">
    <source>
        <dbReference type="EMBL" id="PAD71223.1"/>
    </source>
</evidence>
<dbReference type="AlphaFoldDB" id="A0A268EDM9"/>
<proteinExistence type="predicted"/>
<dbReference type="SUPFAM" id="SSF53335">
    <property type="entry name" value="S-adenosyl-L-methionine-dependent methyltransferases"/>
    <property type="match status" value="1"/>
</dbReference>
<dbReference type="Proteomes" id="UP000215596">
    <property type="component" value="Unassembled WGS sequence"/>
</dbReference>